<dbReference type="EMBL" id="CP011144">
    <property type="protein sequence ID" value="AKC85831.1"/>
    <property type="molecule type" value="Genomic_DNA"/>
</dbReference>
<keyword evidence="1" id="KW-1133">Transmembrane helix</keyword>
<evidence type="ECO:0000313" key="2">
    <source>
        <dbReference type="EMBL" id="AKC85831.1"/>
    </source>
</evidence>
<evidence type="ECO:0000313" key="3">
    <source>
        <dbReference type="Proteomes" id="UP000033067"/>
    </source>
</evidence>
<keyword evidence="1" id="KW-0472">Membrane</keyword>
<dbReference type="OrthoDB" id="5986400at2"/>
<dbReference type="Proteomes" id="UP000033067">
    <property type="component" value="Chromosome"/>
</dbReference>
<reference evidence="2 3" key="1">
    <citation type="journal article" date="2015" name="Genome Announc.">
        <title>Complete Genome Sequence of Pseudoxanthomonas suwonensis Strain J1, a Cellulose-Degrading Bacterium Isolated from Leaf- and Wood-Enriched Soil.</title>
        <authorList>
            <person name="Hou L."/>
            <person name="Jiang J."/>
            <person name="Xu Z."/>
            <person name="Zhou Y."/>
            <person name="Leung F.C."/>
        </authorList>
    </citation>
    <scope>NUCLEOTIDE SEQUENCE [LARGE SCALE GENOMIC DNA]</scope>
    <source>
        <strain evidence="2 3">J1</strain>
    </source>
</reference>
<feature type="transmembrane region" description="Helical" evidence="1">
    <location>
        <begin position="63"/>
        <end position="85"/>
    </location>
</feature>
<sequence>MEALAPLLVAVSGLPALGIAAWYTSDAAGPHARGIALRWALIALAIFLGAGALYWAGGERTRTTAVVVAMLVAVNALAVSLVLHLRRGDRDAGR</sequence>
<dbReference type="KEGG" id="psuw:WQ53_02695"/>
<gene>
    <name evidence="2" type="ORF">WQ53_02695</name>
</gene>
<keyword evidence="1" id="KW-0812">Transmembrane</keyword>
<accession>A0A0E3ULW4</accession>
<evidence type="ECO:0000256" key="1">
    <source>
        <dbReference type="SAM" id="Phobius"/>
    </source>
</evidence>
<organism evidence="2 3">
    <name type="scientific">Pseudoxanthomonas suwonensis</name>
    <dbReference type="NCBI Taxonomy" id="314722"/>
    <lineage>
        <taxon>Bacteria</taxon>
        <taxon>Pseudomonadati</taxon>
        <taxon>Pseudomonadota</taxon>
        <taxon>Gammaproteobacteria</taxon>
        <taxon>Lysobacterales</taxon>
        <taxon>Lysobacteraceae</taxon>
        <taxon>Pseudoxanthomonas</taxon>
    </lineage>
</organism>
<dbReference type="RefSeq" id="WP_052630161.1">
    <property type="nucleotide sequence ID" value="NZ_CP011144.1"/>
</dbReference>
<proteinExistence type="predicted"/>
<dbReference type="PATRIC" id="fig|314722.6.peg.561"/>
<keyword evidence="3" id="KW-1185">Reference proteome</keyword>
<feature type="transmembrane region" description="Helical" evidence="1">
    <location>
        <begin position="36"/>
        <end position="56"/>
    </location>
</feature>
<name>A0A0E3ULW4_9GAMM</name>
<dbReference type="AlphaFoldDB" id="A0A0E3ULW4"/>
<protein>
    <submittedName>
        <fullName evidence="2">Membrane protein</fullName>
    </submittedName>
</protein>